<dbReference type="PANTHER" id="PTHR47237:SF2">
    <property type="entry name" value="BLL4206 PROTEIN"/>
    <property type="match status" value="1"/>
</dbReference>
<dbReference type="STRING" id="1371.GCA_900166605_01641"/>
<protein>
    <submittedName>
        <fullName evidence="2">N-acetyltransferase</fullName>
    </submittedName>
</protein>
<dbReference type="InterPro" id="IPR016181">
    <property type="entry name" value="Acyl_CoA_acyltransferase"/>
</dbReference>
<evidence type="ECO:0000313" key="2">
    <source>
        <dbReference type="EMBL" id="GEK59058.1"/>
    </source>
</evidence>
<accession>A0A510Y6R1</accession>
<reference evidence="2 3" key="1">
    <citation type="submission" date="2019-07" db="EMBL/GenBank/DDBJ databases">
        <title>Whole genome shotgun sequence of Marinococcus halophilus NBRC 102359.</title>
        <authorList>
            <person name="Hosoyama A."/>
            <person name="Uohara A."/>
            <person name="Ohji S."/>
            <person name="Ichikawa N."/>
        </authorList>
    </citation>
    <scope>NUCLEOTIDE SEQUENCE [LARGE SCALE GENOMIC DNA]</scope>
    <source>
        <strain evidence="2 3">NBRC 102359</strain>
    </source>
</reference>
<comment type="caution">
    <text evidence="2">The sequence shown here is derived from an EMBL/GenBank/DDBJ whole genome shotgun (WGS) entry which is preliminary data.</text>
</comment>
<dbReference type="InterPro" id="IPR041496">
    <property type="entry name" value="YitH/HolE_GNAT"/>
</dbReference>
<dbReference type="Gene3D" id="3.40.630.90">
    <property type="match status" value="1"/>
</dbReference>
<dbReference type="Pfam" id="PF13508">
    <property type="entry name" value="Acetyltransf_7"/>
    <property type="match status" value="1"/>
</dbReference>
<dbReference type="OrthoDB" id="8453373at2"/>
<dbReference type="SUPFAM" id="SSF55729">
    <property type="entry name" value="Acyl-CoA N-acyltransferases (Nat)"/>
    <property type="match status" value="1"/>
</dbReference>
<proteinExistence type="predicted"/>
<gene>
    <name evidence="2" type="ORF">MHA01_19630</name>
</gene>
<keyword evidence="3" id="KW-1185">Reference proteome</keyword>
<dbReference type="Gene3D" id="3.40.630.30">
    <property type="match status" value="1"/>
</dbReference>
<feature type="domain" description="N-acetyltransferase" evidence="1">
    <location>
        <begin position="3"/>
        <end position="138"/>
    </location>
</feature>
<organism evidence="2 3">
    <name type="scientific">Marinococcus halophilus</name>
    <dbReference type="NCBI Taxonomy" id="1371"/>
    <lineage>
        <taxon>Bacteria</taxon>
        <taxon>Bacillati</taxon>
        <taxon>Bacillota</taxon>
        <taxon>Bacilli</taxon>
        <taxon>Bacillales</taxon>
        <taxon>Bacillaceae</taxon>
        <taxon>Marinococcus</taxon>
    </lineage>
</organism>
<dbReference type="EMBL" id="BJUN01000010">
    <property type="protein sequence ID" value="GEK59058.1"/>
    <property type="molecule type" value="Genomic_DNA"/>
</dbReference>
<keyword evidence="2" id="KW-0808">Transferase</keyword>
<dbReference type="AlphaFoldDB" id="A0A510Y6R1"/>
<dbReference type="Proteomes" id="UP000321051">
    <property type="component" value="Unassembled WGS sequence"/>
</dbReference>
<dbReference type="InterPro" id="IPR000182">
    <property type="entry name" value="GNAT_dom"/>
</dbReference>
<evidence type="ECO:0000259" key="1">
    <source>
        <dbReference type="PROSITE" id="PS51186"/>
    </source>
</evidence>
<dbReference type="Pfam" id="PF18014">
    <property type="entry name" value="Acetyltransf_18"/>
    <property type="match status" value="1"/>
</dbReference>
<dbReference type="InterPro" id="IPR052729">
    <property type="entry name" value="Acyl/Acetyltrans_Enzymes"/>
</dbReference>
<dbReference type="PANTHER" id="PTHR47237">
    <property type="entry name" value="SLL0310 PROTEIN"/>
    <property type="match status" value="1"/>
</dbReference>
<sequence length="283" mass="31027">MTFTMQQLTEEDIPELVQLLREVGWDYDGAEMKAVLAAGVVYGHKTPEGGVVSSAAVIPYGKAAAALGLVIVRKSCRRQGLAKEAVKACLNTIPVNAGVLLFATKEGKPLYQQLGFEEAGKVYKYVAPGQVVKKTSIVRPSSIRTYEAHDWNSLQQLDLGAFGQDRSAFLRHRITQAHQALILLDDQNHPAGFGLSIWHEGQLLLGPIAAPNEKAAAELLEQLIESHPVKVRIDLTEENRIMTETLRQCGFEKQSEPLMMARAPSIIEPRNGNLYAIASQIFG</sequence>
<dbReference type="PROSITE" id="PS51186">
    <property type="entry name" value="GNAT"/>
    <property type="match status" value="1"/>
</dbReference>
<dbReference type="RefSeq" id="WP_079475458.1">
    <property type="nucleotide sequence ID" value="NZ_BJUN01000010.1"/>
</dbReference>
<name>A0A510Y6R1_MARHA</name>
<dbReference type="GO" id="GO:0016747">
    <property type="term" value="F:acyltransferase activity, transferring groups other than amino-acyl groups"/>
    <property type="evidence" value="ECO:0007669"/>
    <property type="project" value="InterPro"/>
</dbReference>
<evidence type="ECO:0000313" key="3">
    <source>
        <dbReference type="Proteomes" id="UP000321051"/>
    </source>
</evidence>